<reference evidence="1 2" key="1">
    <citation type="submission" date="2017-05" db="EMBL/GenBank/DDBJ databases">
        <authorList>
            <person name="Varghese N."/>
            <person name="Submissions S."/>
        </authorList>
    </citation>
    <scope>NUCLEOTIDE SEQUENCE [LARGE SCALE GENOMIC DNA]</scope>
    <source>
        <strain evidence="1 2">DSM 18015</strain>
    </source>
</reference>
<evidence type="ECO:0008006" key="3">
    <source>
        <dbReference type="Google" id="ProtNLM"/>
    </source>
</evidence>
<dbReference type="EMBL" id="FXUO01000004">
    <property type="protein sequence ID" value="SMP93089.1"/>
    <property type="molecule type" value="Genomic_DNA"/>
</dbReference>
<sequence length="228" mass="26734">MIDNILSLADFSNFADLQKTKVLLNSLNLREKYFYLTQLINMKNKPQLSAEQQEELIKILKTRFEKNPKRHENIQWEDVQKKLESNPEKLWSLNKMERTEGEPDVVDYDKKTDEYLFIDCSAESPKGRRSLCYDRDALNSRKEHKPVNSAVDLANEIGIEILNEEQYRQLQKLGNFDLKTSSWVKTPDDIRKLGGAIFCDRRYNNVFLYHNGAESYYAARGFRGVLKV</sequence>
<dbReference type="InterPro" id="IPR025352">
    <property type="entry name" value="DUF4256"/>
</dbReference>
<name>A0ABY1R2T5_9FLAO</name>
<proteinExistence type="predicted"/>
<protein>
    <recommendedName>
        <fullName evidence="3">DUF4256 domain-containing protein</fullName>
    </recommendedName>
</protein>
<organism evidence="1 2">
    <name type="scientific">Epilithonimonas pallida</name>
    <dbReference type="NCBI Taxonomy" id="373671"/>
    <lineage>
        <taxon>Bacteria</taxon>
        <taxon>Pseudomonadati</taxon>
        <taxon>Bacteroidota</taxon>
        <taxon>Flavobacteriia</taxon>
        <taxon>Flavobacteriales</taxon>
        <taxon>Weeksellaceae</taxon>
        <taxon>Chryseobacterium group</taxon>
        <taxon>Epilithonimonas</taxon>
    </lineage>
</organism>
<evidence type="ECO:0000313" key="1">
    <source>
        <dbReference type="EMBL" id="SMP93089.1"/>
    </source>
</evidence>
<dbReference type="Pfam" id="PF14066">
    <property type="entry name" value="DUF4256"/>
    <property type="match status" value="1"/>
</dbReference>
<comment type="caution">
    <text evidence="1">The sequence shown here is derived from an EMBL/GenBank/DDBJ whole genome shotgun (WGS) entry which is preliminary data.</text>
</comment>
<evidence type="ECO:0000313" key="2">
    <source>
        <dbReference type="Proteomes" id="UP001158050"/>
    </source>
</evidence>
<keyword evidence="2" id="KW-1185">Reference proteome</keyword>
<dbReference type="Proteomes" id="UP001158050">
    <property type="component" value="Unassembled WGS sequence"/>
</dbReference>
<accession>A0ABY1R2T5</accession>
<gene>
    <name evidence="1" type="ORF">SAMN05421679_104290</name>
</gene>